<evidence type="ECO:0000313" key="3">
    <source>
        <dbReference type="Proteomes" id="UP000034746"/>
    </source>
</evidence>
<name>A0A0G0VBV3_9BACT</name>
<evidence type="ECO:0000313" key="2">
    <source>
        <dbReference type="EMBL" id="KKR97111.1"/>
    </source>
</evidence>
<evidence type="ECO:0000256" key="1">
    <source>
        <dbReference type="SAM" id="SignalP"/>
    </source>
</evidence>
<dbReference type="EMBL" id="LCAU01000019">
    <property type="protein sequence ID" value="KKR97111.1"/>
    <property type="molecule type" value="Genomic_DNA"/>
</dbReference>
<gene>
    <name evidence="2" type="ORF">UU48_C0019G0014</name>
</gene>
<reference evidence="2 3" key="1">
    <citation type="journal article" date="2015" name="Nature">
        <title>rRNA introns, odd ribosomes, and small enigmatic genomes across a large radiation of phyla.</title>
        <authorList>
            <person name="Brown C.T."/>
            <person name="Hug L.A."/>
            <person name="Thomas B.C."/>
            <person name="Sharon I."/>
            <person name="Castelle C.J."/>
            <person name="Singh A."/>
            <person name="Wilkins M.J."/>
            <person name="Williams K.H."/>
            <person name="Banfield J.F."/>
        </authorList>
    </citation>
    <scope>NUCLEOTIDE SEQUENCE [LARGE SCALE GENOMIC DNA]</scope>
</reference>
<protein>
    <submittedName>
        <fullName evidence="2">Uncharacterized protein</fullName>
    </submittedName>
</protein>
<keyword evidence="1" id="KW-0732">Signal</keyword>
<proteinExistence type="predicted"/>
<accession>A0A0G0VBV3</accession>
<feature type="signal peptide" evidence="1">
    <location>
        <begin position="1"/>
        <end position="21"/>
    </location>
</feature>
<dbReference type="AlphaFoldDB" id="A0A0G0VBV3"/>
<sequence length="88" mass="9778">MQKVLIGFTTLILVITSIAWAAPSWTVNGNVATFDATTLNSNCEAGVQTVKVNFETREVLVYCYGDFELPPINANKIEIRTRNPFVLK</sequence>
<comment type="caution">
    <text evidence="2">The sequence shown here is derived from an EMBL/GenBank/DDBJ whole genome shotgun (WGS) entry which is preliminary data.</text>
</comment>
<dbReference type="Proteomes" id="UP000034746">
    <property type="component" value="Unassembled WGS sequence"/>
</dbReference>
<feature type="chain" id="PRO_5002534979" evidence="1">
    <location>
        <begin position="22"/>
        <end position="88"/>
    </location>
</feature>
<organism evidence="2 3">
    <name type="scientific">Candidatus Uhrbacteria bacterium GW2011_GWF2_41_16</name>
    <dbReference type="NCBI Taxonomy" id="1618997"/>
    <lineage>
        <taxon>Bacteria</taxon>
        <taxon>Candidatus Uhriibacteriota</taxon>
    </lineage>
</organism>